<dbReference type="RefSeq" id="WP_221005644.1">
    <property type="nucleotide sequence ID" value="NZ_CP081150.1"/>
</dbReference>
<evidence type="ECO:0000313" key="5">
    <source>
        <dbReference type="Proteomes" id="UP000825679"/>
    </source>
</evidence>
<keyword evidence="1" id="KW-0472">Membrane</keyword>
<feature type="transmembrane region" description="Helical" evidence="1">
    <location>
        <begin position="197"/>
        <end position="216"/>
    </location>
</feature>
<accession>A0ABX8Z3X6</accession>
<dbReference type="PROSITE" id="PS50883">
    <property type="entry name" value="EAL"/>
    <property type="match status" value="1"/>
</dbReference>
<proteinExistence type="predicted"/>
<keyword evidence="1" id="KW-0812">Transmembrane</keyword>
<feature type="domain" description="GGDEF" evidence="3">
    <location>
        <begin position="254"/>
        <end position="389"/>
    </location>
</feature>
<dbReference type="InterPro" id="IPR029787">
    <property type="entry name" value="Nucleotide_cyclase"/>
</dbReference>
<reference evidence="4 5" key="1">
    <citation type="submission" date="2021-08" db="EMBL/GenBank/DDBJ databases">
        <title>complete genome sequencing of Deefgea sp. D25.</title>
        <authorList>
            <person name="Bae J.-W."/>
            <person name="Gim D.-H."/>
        </authorList>
    </citation>
    <scope>NUCLEOTIDE SEQUENCE [LARGE SCALE GENOMIC DNA]</scope>
    <source>
        <strain evidence="4 5">D25</strain>
    </source>
</reference>
<sequence>MKKPFLVFTPRFLQRFSAKVGVYFLFAIAMSLGLFLSVLMLQSGDRVNAITQPLVTRLVPALHDISDLKTLITERQVILNQYFAYGLSQKQFKEKLQISNQRIQTLIDKAKSKWKTEPQHIALVASFENSKLVAEQLDQIMSAPTPDLDEARALLVENTIDTRNMLDQLDEAFMLASQNIKRAGQVSAQEVQDMIRLVLTYSLVILIIAILVAYYIHARQRAENRLAYAARHDRLTDLLNRSVFESDLANLNQQPHAAILISIDRFQRVLGGLGYEAGDELVVAVKDRLLPIVKQMGGTLYRFEGTHFAALFALNQPNYPQNLLPYQALLNALNEAIHVAGHELFATLSMGGAMYPKDGDNAITLIRNMDAALEVVQAQGGNASQCYNLEMNARAVERLALEAELRHAVERDELLLYFQPQTLIPSLKVIGVECLIRWQHQGKLVPPFEFIPLAEESGLIIPIGEWILRTACQQAKAWQVQGMPLVVAINISARQFQHPKFFALVKQVLTETAVDPQLIELEITEGVVMQDADHTIELLQRLRGLGVMLSIDDFGTGYSSLSYLKRFPINKLKIDQSFVRDMDSDQGDAAIVEAIIRLGHSLGLTVIAEGVETAAHLAALAQLECDELQGYYFSRPLAPADAQAFLHKKLLPESTQSV</sequence>
<keyword evidence="1" id="KW-1133">Transmembrane helix</keyword>
<protein>
    <submittedName>
        <fullName evidence="4">Bifunctional diguanylate cyclase/phosphodiesterase</fullName>
    </submittedName>
</protein>
<feature type="transmembrane region" description="Helical" evidence="1">
    <location>
        <begin position="20"/>
        <end position="41"/>
    </location>
</feature>
<evidence type="ECO:0000313" key="4">
    <source>
        <dbReference type="EMBL" id="QZA77261.1"/>
    </source>
</evidence>
<dbReference type="PROSITE" id="PS50887">
    <property type="entry name" value="GGDEF"/>
    <property type="match status" value="1"/>
</dbReference>
<name>A0ABX8Z3X6_9NEIS</name>
<evidence type="ECO:0000259" key="2">
    <source>
        <dbReference type="PROSITE" id="PS50883"/>
    </source>
</evidence>
<dbReference type="Proteomes" id="UP000825679">
    <property type="component" value="Chromosome"/>
</dbReference>
<dbReference type="NCBIfam" id="TIGR00254">
    <property type="entry name" value="GGDEF"/>
    <property type="match status" value="1"/>
</dbReference>
<gene>
    <name evidence="4" type="ORF">K4H28_13360</name>
</gene>
<dbReference type="InterPro" id="IPR043128">
    <property type="entry name" value="Rev_trsase/Diguanyl_cyclase"/>
</dbReference>
<dbReference type="SUPFAM" id="SSF141868">
    <property type="entry name" value="EAL domain-like"/>
    <property type="match status" value="1"/>
</dbReference>
<dbReference type="Pfam" id="PF00990">
    <property type="entry name" value="GGDEF"/>
    <property type="match status" value="1"/>
</dbReference>
<dbReference type="Gene3D" id="3.20.20.450">
    <property type="entry name" value="EAL domain"/>
    <property type="match status" value="1"/>
</dbReference>
<dbReference type="InterPro" id="IPR035919">
    <property type="entry name" value="EAL_sf"/>
</dbReference>
<dbReference type="CDD" id="cd01948">
    <property type="entry name" value="EAL"/>
    <property type="match status" value="1"/>
</dbReference>
<evidence type="ECO:0000256" key="1">
    <source>
        <dbReference type="SAM" id="Phobius"/>
    </source>
</evidence>
<dbReference type="InterPro" id="IPR050706">
    <property type="entry name" value="Cyclic-di-GMP_PDE-like"/>
</dbReference>
<dbReference type="Pfam" id="PF00563">
    <property type="entry name" value="EAL"/>
    <property type="match status" value="1"/>
</dbReference>
<dbReference type="Gene3D" id="3.30.70.270">
    <property type="match status" value="1"/>
</dbReference>
<dbReference type="SMART" id="SM00052">
    <property type="entry name" value="EAL"/>
    <property type="match status" value="1"/>
</dbReference>
<dbReference type="CDD" id="cd01949">
    <property type="entry name" value="GGDEF"/>
    <property type="match status" value="1"/>
</dbReference>
<evidence type="ECO:0000259" key="3">
    <source>
        <dbReference type="PROSITE" id="PS50887"/>
    </source>
</evidence>
<dbReference type="PANTHER" id="PTHR33121:SF71">
    <property type="entry name" value="OXYGEN SENSOR PROTEIN DOSP"/>
    <property type="match status" value="1"/>
</dbReference>
<organism evidence="4 5">
    <name type="scientific">Deefgea tanakiae</name>
    <dbReference type="NCBI Taxonomy" id="2865840"/>
    <lineage>
        <taxon>Bacteria</taxon>
        <taxon>Pseudomonadati</taxon>
        <taxon>Pseudomonadota</taxon>
        <taxon>Betaproteobacteria</taxon>
        <taxon>Neisseriales</taxon>
        <taxon>Chitinibacteraceae</taxon>
        <taxon>Deefgea</taxon>
    </lineage>
</organism>
<dbReference type="InterPro" id="IPR000160">
    <property type="entry name" value="GGDEF_dom"/>
</dbReference>
<dbReference type="PANTHER" id="PTHR33121">
    <property type="entry name" value="CYCLIC DI-GMP PHOSPHODIESTERASE PDEF"/>
    <property type="match status" value="1"/>
</dbReference>
<dbReference type="InterPro" id="IPR001633">
    <property type="entry name" value="EAL_dom"/>
</dbReference>
<feature type="domain" description="EAL" evidence="2">
    <location>
        <begin position="398"/>
        <end position="650"/>
    </location>
</feature>
<keyword evidence="5" id="KW-1185">Reference proteome</keyword>
<dbReference type="EMBL" id="CP081150">
    <property type="protein sequence ID" value="QZA77261.1"/>
    <property type="molecule type" value="Genomic_DNA"/>
</dbReference>
<dbReference type="SUPFAM" id="SSF55073">
    <property type="entry name" value="Nucleotide cyclase"/>
    <property type="match status" value="1"/>
</dbReference>
<dbReference type="SMART" id="SM00267">
    <property type="entry name" value="GGDEF"/>
    <property type="match status" value="1"/>
</dbReference>